<accession>A0A665TNQ8</accession>
<dbReference type="Pfam" id="PF00307">
    <property type="entry name" value="CH"/>
    <property type="match status" value="1"/>
</dbReference>
<dbReference type="PROSITE" id="PS50021">
    <property type="entry name" value="CH"/>
    <property type="match status" value="1"/>
</dbReference>
<dbReference type="SUPFAM" id="SSF47576">
    <property type="entry name" value="Calponin-homology domain, CH-domain"/>
    <property type="match status" value="1"/>
</dbReference>
<evidence type="ECO:0000256" key="2">
    <source>
        <dbReference type="ARBA" id="ARBA00023054"/>
    </source>
</evidence>
<proteinExistence type="inferred from homology"/>
<dbReference type="InterPro" id="IPR050540">
    <property type="entry name" value="F-actin_Monoox_Mical"/>
</dbReference>
<feature type="region of interest" description="Disordered" evidence="4">
    <location>
        <begin position="373"/>
        <end position="457"/>
    </location>
</feature>
<keyword evidence="2" id="KW-0175">Coiled coil</keyword>
<dbReference type="InterPro" id="IPR036872">
    <property type="entry name" value="CH_dom_sf"/>
</dbReference>
<dbReference type="SMART" id="SM00033">
    <property type="entry name" value="CH"/>
    <property type="match status" value="1"/>
</dbReference>
<dbReference type="CDD" id="cd21200">
    <property type="entry name" value="CH_SMTN-like"/>
    <property type="match status" value="1"/>
</dbReference>
<feature type="compositionally biased region" description="Polar residues" evidence="4">
    <location>
        <begin position="7"/>
        <end position="30"/>
    </location>
</feature>
<dbReference type="Ensembl" id="ENSENLT00000004712.1">
    <property type="protein sequence ID" value="ENSENLP00000004466.1"/>
    <property type="gene ID" value="ENSENLG00000002245.1"/>
</dbReference>
<name>A0A665TNQ8_ECHNA</name>
<feature type="compositionally biased region" description="Acidic residues" evidence="4">
    <location>
        <begin position="444"/>
        <end position="457"/>
    </location>
</feature>
<protein>
    <recommendedName>
        <fullName evidence="5">Calponin-homology (CH) domain-containing protein</fullName>
    </recommendedName>
</protein>
<feature type="compositionally biased region" description="Low complexity" evidence="4">
    <location>
        <begin position="213"/>
        <end position="227"/>
    </location>
</feature>
<evidence type="ECO:0000256" key="4">
    <source>
        <dbReference type="SAM" id="MobiDB-lite"/>
    </source>
</evidence>
<reference evidence="6" key="1">
    <citation type="submission" date="2021-04" db="EMBL/GenBank/DDBJ databases">
        <authorList>
            <consortium name="Wellcome Sanger Institute Data Sharing"/>
        </authorList>
    </citation>
    <scope>NUCLEOTIDE SEQUENCE [LARGE SCALE GENOMIC DNA]</scope>
</reference>
<dbReference type="PANTHER" id="PTHR23167:SF85">
    <property type="entry name" value="SMOOTHELIN-LIKE 1 ISOFORM X1"/>
    <property type="match status" value="1"/>
</dbReference>
<dbReference type="FunFam" id="1.10.418.10:FF:000009">
    <property type="entry name" value="smoothelin isoform X2"/>
    <property type="match status" value="1"/>
</dbReference>
<feature type="compositionally biased region" description="Low complexity" evidence="4">
    <location>
        <begin position="398"/>
        <end position="407"/>
    </location>
</feature>
<feature type="region of interest" description="Disordered" evidence="4">
    <location>
        <begin position="1"/>
        <end position="228"/>
    </location>
</feature>
<dbReference type="Gene3D" id="1.10.418.10">
    <property type="entry name" value="Calponin-like domain"/>
    <property type="match status" value="1"/>
</dbReference>
<keyword evidence="7" id="KW-1185">Reference proteome</keyword>
<dbReference type="PANTHER" id="PTHR23167">
    <property type="entry name" value="CALPONIN HOMOLOGY DOMAIN-CONTAINING PROTEIN DDB_G0272472-RELATED"/>
    <property type="match status" value="1"/>
</dbReference>
<comment type="similarity">
    <text evidence="3">Belongs to the smoothelin family.</text>
</comment>
<reference evidence="6" key="2">
    <citation type="submission" date="2025-08" db="UniProtKB">
        <authorList>
            <consortium name="Ensembl"/>
        </authorList>
    </citation>
    <scope>IDENTIFICATION</scope>
</reference>
<evidence type="ECO:0000259" key="5">
    <source>
        <dbReference type="PROSITE" id="PS50021"/>
    </source>
</evidence>
<dbReference type="RefSeq" id="XP_029368780.1">
    <property type="nucleotide sequence ID" value="XM_029512920.1"/>
</dbReference>
<dbReference type="AlphaFoldDB" id="A0A665TNQ8"/>
<gene>
    <name evidence="6" type="primary">smtnl1</name>
</gene>
<dbReference type="CTD" id="219537"/>
<dbReference type="InterPro" id="IPR001715">
    <property type="entry name" value="CH_dom"/>
</dbReference>
<dbReference type="InParanoid" id="A0A665TNQ8"/>
<sequence>MDGEAPNQETNDSTEMTHQTDTNNNNQSDVPGQEDNKETETEHTKGETAGGQGSVEAVGEREEATAPQQGGGEESSTGDTDKPQVASKPVEGDTEVAVQDKDKAATDMTEPKPGNGENKGQGEVEDNLKGGQVEEVKSGNGSEEVKDKNKDEEKSIPGEDTKEKDKNASAKTAKDAETKKQVKEDAEMRDKAKVKEVEKQGKPKRKSGPPPSSLSRPRPSARSVRASTKNSIIAKFEQAAPESPLPRNFKIQRSSAAMATGASIKQKMLQWCRNKTRKYEGINIENFSSSWCDGLAFCALIHRFFPNAFDYSSLNADEREKNFTLAFQTAESLADCCPLLEVSDMLMMGEHPDPMCVFTYVQSLCHSLSKIEKERKEKEKEGKEKSGTEGEEEDKGEATVGEEAAGEPSAEMHEEQSAVGEKEEEEAAEPEQTGSEEAAPPSCETEEDGAALIETES</sequence>
<feature type="compositionally biased region" description="Basic and acidic residues" evidence="4">
    <location>
        <begin position="34"/>
        <end position="46"/>
    </location>
</feature>
<feature type="compositionally biased region" description="Basic and acidic residues" evidence="4">
    <location>
        <begin position="120"/>
        <end position="201"/>
    </location>
</feature>
<organism evidence="6 7">
    <name type="scientific">Echeneis naucrates</name>
    <name type="common">Live sharksucker</name>
    <dbReference type="NCBI Taxonomy" id="173247"/>
    <lineage>
        <taxon>Eukaryota</taxon>
        <taxon>Metazoa</taxon>
        <taxon>Chordata</taxon>
        <taxon>Craniata</taxon>
        <taxon>Vertebrata</taxon>
        <taxon>Euteleostomi</taxon>
        <taxon>Actinopterygii</taxon>
        <taxon>Neopterygii</taxon>
        <taxon>Teleostei</taxon>
        <taxon>Neoteleostei</taxon>
        <taxon>Acanthomorphata</taxon>
        <taxon>Carangaria</taxon>
        <taxon>Carangiformes</taxon>
        <taxon>Echeneidae</taxon>
        <taxon>Echeneis</taxon>
    </lineage>
</organism>
<dbReference type="Proteomes" id="UP000472264">
    <property type="component" value="Chromosome 10"/>
</dbReference>
<dbReference type="OrthoDB" id="21607at2759"/>
<evidence type="ECO:0000256" key="1">
    <source>
        <dbReference type="ARBA" id="ARBA00022553"/>
    </source>
</evidence>
<dbReference type="OMA" id="EWPESPS"/>
<feature type="compositionally biased region" description="Basic and acidic residues" evidence="4">
    <location>
        <begin position="373"/>
        <end position="388"/>
    </location>
</feature>
<feature type="domain" description="Calponin-homology (CH)" evidence="5">
    <location>
        <begin position="262"/>
        <end position="369"/>
    </location>
</feature>
<evidence type="ECO:0000256" key="3">
    <source>
        <dbReference type="ARBA" id="ARBA00061655"/>
    </source>
</evidence>
<evidence type="ECO:0000313" key="7">
    <source>
        <dbReference type="Proteomes" id="UP000472264"/>
    </source>
</evidence>
<dbReference type="GeneID" id="115050157"/>
<reference evidence="6" key="3">
    <citation type="submission" date="2025-09" db="UniProtKB">
        <authorList>
            <consortium name="Ensembl"/>
        </authorList>
    </citation>
    <scope>IDENTIFICATION</scope>
</reference>
<evidence type="ECO:0000313" key="6">
    <source>
        <dbReference type="Ensembl" id="ENSENLP00000004466.1"/>
    </source>
</evidence>
<keyword evidence="1" id="KW-0597">Phosphoprotein</keyword>